<protein>
    <recommendedName>
        <fullName evidence="1">DUF4246 domain-containing protein</fullName>
    </recommendedName>
</protein>
<accession>T0KI76</accession>
<dbReference type="AlphaFoldDB" id="T0KI76"/>
<name>T0KI76_COLGC</name>
<dbReference type="OrthoDB" id="415532at2759"/>
<comment type="caution">
    <text evidence="2">The sequence shown here is derived from an EMBL/GenBank/DDBJ whole genome shotgun (WGS) entry which is preliminary data.</text>
</comment>
<evidence type="ECO:0000313" key="3">
    <source>
        <dbReference type="Proteomes" id="UP000015530"/>
    </source>
</evidence>
<feature type="domain" description="DUF4246" evidence="1">
    <location>
        <begin position="26"/>
        <end position="93"/>
    </location>
</feature>
<reference evidence="3" key="1">
    <citation type="journal article" date="2013" name="Mol. Plant Microbe Interact.">
        <title>Global aspects of pacC regulation of pathogenicity genes in Colletotrichum gloeosporioides as revealed by transcriptome analysis.</title>
        <authorList>
            <person name="Alkan N."/>
            <person name="Meng X."/>
            <person name="Friedlander G."/>
            <person name="Reuveni E."/>
            <person name="Sukno S."/>
            <person name="Sherman A."/>
            <person name="Thon M."/>
            <person name="Fluhr R."/>
            <person name="Prusky D."/>
        </authorList>
    </citation>
    <scope>NUCLEOTIDE SEQUENCE [LARGE SCALE GENOMIC DNA]</scope>
    <source>
        <strain evidence="3">Cg-14</strain>
    </source>
</reference>
<dbReference type="HOGENOM" id="CLU_2372659_0_0_1"/>
<dbReference type="InterPro" id="IPR049192">
    <property type="entry name" value="DUF4246_C"/>
</dbReference>
<evidence type="ECO:0000313" key="2">
    <source>
        <dbReference type="EMBL" id="EQB51914.1"/>
    </source>
</evidence>
<dbReference type="Proteomes" id="UP000015530">
    <property type="component" value="Unassembled WGS sequence"/>
</dbReference>
<sequence length="95" mass="11139">MPSRAKGDEVEFNDDYGGYSAKEPSGELWRRDRIWFECIHPIERPPVPTYNLRELQLKDVDLNSSFFNHADRIQVIMKLANTHLTPKTPMYNSRS</sequence>
<proteinExistence type="predicted"/>
<dbReference type="EMBL" id="AMYD01001712">
    <property type="protein sequence ID" value="EQB51914.1"/>
    <property type="molecule type" value="Genomic_DNA"/>
</dbReference>
<evidence type="ECO:0000259" key="1">
    <source>
        <dbReference type="Pfam" id="PF14033"/>
    </source>
</evidence>
<organism evidence="2 3">
    <name type="scientific">Colletotrichum gloeosporioides (strain Cg-14)</name>
    <name type="common">Anthracnose fungus</name>
    <name type="synonym">Glomerella cingulata</name>
    <dbReference type="NCBI Taxonomy" id="1237896"/>
    <lineage>
        <taxon>Eukaryota</taxon>
        <taxon>Fungi</taxon>
        <taxon>Dikarya</taxon>
        <taxon>Ascomycota</taxon>
        <taxon>Pezizomycotina</taxon>
        <taxon>Sordariomycetes</taxon>
        <taxon>Hypocreomycetidae</taxon>
        <taxon>Glomerellales</taxon>
        <taxon>Glomerellaceae</taxon>
        <taxon>Colletotrichum</taxon>
        <taxon>Colletotrichum gloeosporioides species complex</taxon>
    </lineage>
</organism>
<dbReference type="Pfam" id="PF14033">
    <property type="entry name" value="DUF4246"/>
    <property type="match status" value="1"/>
</dbReference>
<gene>
    <name evidence="2" type="ORF">CGLO_08494</name>
</gene>